<dbReference type="EMBL" id="CAIT01000006">
    <property type="protein sequence ID" value="CCH54247.1"/>
    <property type="molecule type" value="Genomic_DNA"/>
</dbReference>
<gene>
    <name evidence="1" type="ORF">BN8_03399</name>
</gene>
<sequence>MILVSAHKSAKVMPGTGAFWRINLQVRPGYRRAVNNRSDQIGY</sequence>
<reference evidence="1 2" key="1">
    <citation type="journal article" date="2012" name="J. Bacteriol.">
        <title>Genome Sequence of the Filamentous Bacterium Fibrisoma limi BUZ 3T.</title>
        <authorList>
            <person name="Filippini M."/>
            <person name="Qi W."/>
            <person name="Jaenicke S."/>
            <person name="Goesmann A."/>
            <person name="Smits T.H."/>
            <person name="Bagheri H.C."/>
        </authorList>
    </citation>
    <scope>NUCLEOTIDE SEQUENCE [LARGE SCALE GENOMIC DNA]</scope>
    <source>
        <strain evidence="2">BUZ 3T</strain>
    </source>
</reference>
<dbReference type="Proteomes" id="UP000009309">
    <property type="component" value="Unassembled WGS sequence"/>
</dbReference>
<accession>I2GK22</accession>
<keyword evidence="2" id="KW-1185">Reference proteome</keyword>
<evidence type="ECO:0000313" key="2">
    <source>
        <dbReference type="Proteomes" id="UP000009309"/>
    </source>
</evidence>
<proteinExistence type="predicted"/>
<organism evidence="1 2">
    <name type="scientific">Fibrisoma limi BUZ 3</name>
    <dbReference type="NCBI Taxonomy" id="1185876"/>
    <lineage>
        <taxon>Bacteria</taxon>
        <taxon>Pseudomonadati</taxon>
        <taxon>Bacteroidota</taxon>
        <taxon>Cytophagia</taxon>
        <taxon>Cytophagales</taxon>
        <taxon>Spirosomataceae</taxon>
        <taxon>Fibrisoma</taxon>
    </lineage>
</organism>
<protein>
    <submittedName>
        <fullName evidence="1">Uncharacterized protein</fullName>
    </submittedName>
</protein>
<comment type="caution">
    <text evidence="1">The sequence shown here is derived from an EMBL/GenBank/DDBJ whole genome shotgun (WGS) entry which is preliminary data.</text>
</comment>
<name>I2GK22_9BACT</name>
<evidence type="ECO:0000313" key="1">
    <source>
        <dbReference type="EMBL" id="CCH54247.1"/>
    </source>
</evidence>
<dbReference type="AlphaFoldDB" id="I2GK22"/>